<dbReference type="RefSeq" id="WP_160730844.1">
    <property type="nucleotide sequence ID" value="NZ_WTYP01000002.1"/>
</dbReference>
<feature type="chain" id="PRO_5026330496" evidence="1">
    <location>
        <begin position="22"/>
        <end position="278"/>
    </location>
</feature>
<keyword evidence="2" id="KW-0378">Hydrolase</keyword>
<dbReference type="InterPro" id="IPR029045">
    <property type="entry name" value="ClpP/crotonase-like_dom_sf"/>
</dbReference>
<evidence type="ECO:0000256" key="1">
    <source>
        <dbReference type="SAM" id="SignalP"/>
    </source>
</evidence>
<feature type="signal peptide" evidence="1">
    <location>
        <begin position="1"/>
        <end position="21"/>
    </location>
</feature>
<evidence type="ECO:0000313" key="3">
    <source>
        <dbReference type="Proteomes" id="UP000471435"/>
    </source>
</evidence>
<dbReference type="GO" id="GO:0016787">
    <property type="term" value="F:hydrolase activity"/>
    <property type="evidence" value="ECO:0007669"/>
    <property type="project" value="UniProtKB-KW"/>
</dbReference>
<gene>
    <name evidence="2" type="ORF">GRI43_09235</name>
</gene>
<accession>A0A6I4V2N9</accession>
<evidence type="ECO:0000313" key="2">
    <source>
        <dbReference type="EMBL" id="MXP47561.1"/>
    </source>
</evidence>
<dbReference type="OrthoDB" id="6198264at2"/>
<protein>
    <submittedName>
        <fullName evidence="2">Alpha/beta hydrolase</fullName>
    </submittedName>
</protein>
<keyword evidence="1" id="KW-0732">Signal</keyword>
<dbReference type="Proteomes" id="UP000471435">
    <property type="component" value="Unassembled WGS sequence"/>
</dbReference>
<sequence length="278" mass="30444">MRSLVAILIALAALLAPSAQAQVLSVEEWVEEWDETRQEWVRIEDGAARLANLAPATAHGSLAFPAPQAVISDGYGPFRVTGENSAELVGLTDRASPRHFERLLRDHPGITVLKFVEAPGTDDDRANLALGRMIREAGITTHVPKGGSVRSGAVELFLAGATRKIDEGAEFAVHSWIDIHGKQPHDYAIDARENRIYLDYYREMGMAPHQARAFYDMTNSVGFDGAKWLTARDMRGWLGQDNTGTGADGDMNGDIVIPKPRIELPEQIAYLDSDAMLP</sequence>
<dbReference type="EMBL" id="WTYP01000002">
    <property type="protein sequence ID" value="MXP47561.1"/>
    <property type="molecule type" value="Genomic_DNA"/>
</dbReference>
<proteinExistence type="predicted"/>
<reference evidence="2 3" key="1">
    <citation type="submission" date="2019-12" db="EMBL/GenBank/DDBJ databases">
        <title>Genomic-based taxomic classification of the family Erythrobacteraceae.</title>
        <authorList>
            <person name="Xu L."/>
        </authorList>
    </citation>
    <scope>NUCLEOTIDE SEQUENCE [LARGE SCALE GENOMIC DNA]</scope>
    <source>
        <strain evidence="2 3">SW-109</strain>
    </source>
</reference>
<keyword evidence="3" id="KW-1185">Reference proteome</keyword>
<organism evidence="2 3">
    <name type="scientific">Pontixanthobacter luteolus</name>
    <dbReference type="NCBI Taxonomy" id="295089"/>
    <lineage>
        <taxon>Bacteria</taxon>
        <taxon>Pseudomonadati</taxon>
        <taxon>Pseudomonadota</taxon>
        <taxon>Alphaproteobacteria</taxon>
        <taxon>Sphingomonadales</taxon>
        <taxon>Erythrobacteraceae</taxon>
        <taxon>Pontixanthobacter</taxon>
    </lineage>
</organism>
<dbReference type="AlphaFoldDB" id="A0A6I4V2N9"/>
<name>A0A6I4V2N9_9SPHN</name>
<dbReference type="SUPFAM" id="SSF52096">
    <property type="entry name" value="ClpP/crotonase"/>
    <property type="match status" value="1"/>
</dbReference>
<comment type="caution">
    <text evidence="2">The sequence shown here is derived from an EMBL/GenBank/DDBJ whole genome shotgun (WGS) entry which is preliminary data.</text>
</comment>